<dbReference type="STRING" id="1848.SAMN05443637_11897"/>
<feature type="transmembrane region" description="Helical" evidence="7">
    <location>
        <begin position="12"/>
        <end position="31"/>
    </location>
</feature>
<evidence type="ECO:0000256" key="5">
    <source>
        <dbReference type="ARBA" id="ARBA00022989"/>
    </source>
</evidence>
<dbReference type="CDD" id="cd06261">
    <property type="entry name" value="TM_PBP2"/>
    <property type="match status" value="1"/>
</dbReference>
<keyword evidence="3" id="KW-1003">Cell membrane</keyword>
<dbReference type="PANTHER" id="PTHR43163">
    <property type="entry name" value="DIPEPTIDE TRANSPORT SYSTEM PERMEASE PROTEIN DPPB-RELATED"/>
    <property type="match status" value="1"/>
</dbReference>
<dbReference type="Pfam" id="PF19300">
    <property type="entry name" value="BPD_transp_1_N"/>
    <property type="match status" value="1"/>
</dbReference>
<reference evidence="9 10" key="1">
    <citation type="submission" date="2016-11" db="EMBL/GenBank/DDBJ databases">
        <authorList>
            <person name="Jaros S."/>
            <person name="Januszkiewicz K."/>
            <person name="Wedrychowicz H."/>
        </authorList>
    </citation>
    <scope>NUCLEOTIDE SEQUENCE [LARGE SCALE GENOMIC DNA]</scope>
    <source>
        <strain evidence="9 10">DSM 43832</strain>
    </source>
</reference>
<gene>
    <name evidence="9" type="ORF">SAMN05443637_11897</name>
</gene>
<evidence type="ECO:0000259" key="8">
    <source>
        <dbReference type="PROSITE" id="PS50928"/>
    </source>
</evidence>
<feature type="domain" description="ABC transmembrane type-1" evidence="8">
    <location>
        <begin position="96"/>
        <end position="305"/>
    </location>
</feature>
<evidence type="ECO:0000256" key="2">
    <source>
        <dbReference type="ARBA" id="ARBA00022448"/>
    </source>
</evidence>
<dbReference type="InterPro" id="IPR045621">
    <property type="entry name" value="BPD_transp_1_N"/>
</dbReference>
<keyword evidence="2 7" id="KW-0813">Transport</keyword>
<protein>
    <submittedName>
        <fullName evidence="9">Peptide/nickel transport system permease protein</fullName>
    </submittedName>
</protein>
<feature type="transmembrane region" description="Helical" evidence="7">
    <location>
        <begin position="175"/>
        <end position="195"/>
    </location>
</feature>
<evidence type="ECO:0000313" key="9">
    <source>
        <dbReference type="EMBL" id="SHL11344.1"/>
    </source>
</evidence>
<dbReference type="EMBL" id="FRAP01000018">
    <property type="protein sequence ID" value="SHL11344.1"/>
    <property type="molecule type" value="Genomic_DNA"/>
</dbReference>
<proteinExistence type="inferred from homology"/>
<dbReference type="GO" id="GO:0055085">
    <property type="term" value="P:transmembrane transport"/>
    <property type="evidence" value="ECO:0007669"/>
    <property type="project" value="InterPro"/>
</dbReference>
<dbReference type="PANTHER" id="PTHR43163:SF6">
    <property type="entry name" value="DIPEPTIDE TRANSPORT SYSTEM PERMEASE PROTEIN DPPB-RELATED"/>
    <property type="match status" value="1"/>
</dbReference>
<keyword evidence="5 7" id="KW-1133">Transmembrane helix</keyword>
<dbReference type="GO" id="GO:0005886">
    <property type="term" value="C:plasma membrane"/>
    <property type="evidence" value="ECO:0007669"/>
    <property type="project" value="UniProtKB-SubCell"/>
</dbReference>
<dbReference type="RefSeq" id="WP_073459059.1">
    <property type="nucleotide sequence ID" value="NZ_CALGVN010000037.1"/>
</dbReference>
<dbReference type="Pfam" id="PF00528">
    <property type="entry name" value="BPD_transp_1"/>
    <property type="match status" value="1"/>
</dbReference>
<feature type="transmembrane region" description="Helical" evidence="7">
    <location>
        <begin position="251"/>
        <end position="271"/>
    </location>
</feature>
<evidence type="ECO:0000256" key="1">
    <source>
        <dbReference type="ARBA" id="ARBA00004651"/>
    </source>
</evidence>
<dbReference type="PROSITE" id="PS50928">
    <property type="entry name" value="ABC_TM1"/>
    <property type="match status" value="1"/>
</dbReference>
<feature type="transmembrane region" description="Helical" evidence="7">
    <location>
        <begin position="283"/>
        <end position="308"/>
    </location>
</feature>
<comment type="similarity">
    <text evidence="7">Belongs to the binding-protein-dependent transport system permease family.</text>
</comment>
<comment type="subcellular location">
    <subcellularLocation>
        <location evidence="1 7">Cell membrane</location>
        <topology evidence="1 7">Multi-pass membrane protein</topology>
    </subcellularLocation>
</comment>
<dbReference type="InterPro" id="IPR035906">
    <property type="entry name" value="MetI-like_sf"/>
</dbReference>
<keyword evidence="4 7" id="KW-0812">Transmembrane</keyword>
<evidence type="ECO:0000256" key="7">
    <source>
        <dbReference type="RuleBase" id="RU363032"/>
    </source>
</evidence>
<feature type="transmembrane region" description="Helical" evidence="7">
    <location>
        <begin position="100"/>
        <end position="124"/>
    </location>
</feature>
<dbReference type="SUPFAM" id="SSF161098">
    <property type="entry name" value="MetI-like"/>
    <property type="match status" value="1"/>
</dbReference>
<dbReference type="Proteomes" id="UP000184363">
    <property type="component" value="Unassembled WGS sequence"/>
</dbReference>
<name>A0A1M6XZE9_PSETH</name>
<sequence length="315" mass="33267">MSGRMIVRRLGGGVLVLWLVSLVTFLMVQLIPGDPAQVIAGENASAADVERIRERLGLDRPVIEQYLTWLFGVLRGDLGRSLFTDRPVTSTILLAAPPTLALAVAAIVVAVLVGVTAGVLAGLAQGSWLDRAISSLATLGIAMPSFWVAMLLVSVFALGLGWFPATSYAPMSRGLGTWASHLVLPAVALGLATAAELARHTRGCVADVLTRPYVRTARARGATTGWLVRRHILRNAAIPVVTVLGLQTGRLLGGTIVIEAVVGISGLGTLAVNSVLQRDYPVIQGYVLFCAAVVVLINLIVDLTYGWINPKVRTA</sequence>
<evidence type="ECO:0000256" key="3">
    <source>
        <dbReference type="ARBA" id="ARBA00022475"/>
    </source>
</evidence>
<dbReference type="InterPro" id="IPR000515">
    <property type="entry name" value="MetI-like"/>
</dbReference>
<evidence type="ECO:0000256" key="4">
    <source>
        <dbReference type="ARBA" id="ARBA00022692"/>
    </source>
</evidence>
<keyword evidence="10" id="KW-1185">Reference proteome</keyword>
<evidence type="ECO:0000313" key="10">
    <source>
        <dbReference type="Proteomes" id="UP000184363"/>
    </source>
</evidence>
<dbReference type="Gene3D" id="1.10.3720.10">
    <property type="entry name" value="MetI-like"/>
    <property type="match status" value="1"/>
</dbReference>
<keyword evidence="6 7" id="KW-0472">Membrane</keyword>
<organism evidence="9 10">
    <name type="scientific">Pseudonocardia thermophila</name>
    <dbReference type="NCBI Taxonomy" id="1848"/>
    <lineage>
        <taxon>Bacteria</taxon>
        <taxon>Bacillati</taxon>
        <taxon>Actinomycetota</taxon>
        <taxon>Actinomycetes</taxon>
        <taxon>Pseudonocardiales</taxon>
        <taxon>Pseudonocardiaceae</taxon>
        <taxon>Pseudonocardia</taxon>
    </lineage>
</organism>
<feature type="transmembrane region" description="Helical" evidence="7">
    <location>
        <begin position="136"/>
        <end position="163"/>
    </location>
</feature>
<dbReference type="AlphaFoldDB" id="A0A1M6XZE9"/>
<accession>A0A1M6XZE9</accession>
<evidence type="ECO:0000256" key="6">
    <source>
        <dbReference type="ARBA" id="ARBA00023136"/>
    </source>
</evidence>